<reference evidence="3 4" key="1">
    <citation type="submission" date="2018-08" db="EMBL/GenBank/DDBJ databases">
        <title>A genome reference for cultivated species of the human gut microbiota.</title>
        <authorList>
            <person name="Zou Y."/>
            <person name="Xue W."/>
            <person name="Luo G."/>
        </authorList>
    </citation>
    <scope>NUCLEOTIDE SEQUENCE [LARGE SCALE GENOMIC DNA]</scope>
    <source>
        <strain evidence="3 4">AF37-2AT</strain>
    </source>
</reference>
<dbReference type="OrthoDB" id="9816124at2"/>
<dbReference type="PANTHER" id="PTHR23530:SF1">
    <property type="entry name" value="PERMEASE, MAJOR FACILITATOR SUPERFAMILY-RELATED"/>
    <property type="match status" value="1"/>
</dbReference>
<accession>A0A3E3K135</accession>
<feature type="transmembrane region" description="Helical" evidence="2">
    <location>
        <begin position="21"/>
        <end position="43"/>
    </location>
</feature>
<evidence type="ECO:0000256" key="1">
    <source>
        <dbReference type="ARBA" id="ARBA00004651"/>
    </source>
</evidence>
<dbReference type="Pfam" id="PF07690">
    <property type="entry name" value="MFS_1"/>
    <property type="match status" value="1"/>
</dbReference>
<sequence length="403" mass="44676">MEEERGKEAEAIRCKKVRSTFLLLNCLFEFYAGITGATFVLFLYSKGLDAMETNFVVATSLIAVFFMEIPAGAMADQIGYVKTTALSGVLMAATNVLFFFGNGMMAFLAAQICLGFACAFESGTLDAWVIDHTSVSESKTVFLKKNKCLSIMMILSGLLGGVIADWFLEGIFLFALISSVCYIGISLAVMPKLEIISTKKEKRSVSEAIAGIRLIIKDSVKYCMKDKKVWNIILFNSILAFAISPVFVFWSPMLHRFEHVNYTIIGFAWVLIRVAMLGGNAVLERVKRRSFLALAITSTFCGISILGLAFLHTFWSLLIGILLFEAFLGVIYPLKETVLNTEISHGNRATVLSFHSMIVSIFNYISMLIMGKLAAWFSIETTWMIGGILLISVGILQWGREIK</sequence>
<feature type="transmembrane region" description="Helical" evidence="2">
    <location>
        <begin position="262"/>
        <end position="283"/>
    </location>
</feature>
<dbReference type="Proteomes" id="UP000261080">
    <property type="component" value="Unassembled WGS sequence"/>
</dbReference>
<evidence type="ECO:0000313" key="4">
    <source>
        <dbReference type="Proteomes" id="UP000261080"/>
    </source>
</evidence>
<dbReference type="GO" id="GO:0005886">
    <property type="term" value="C:plasma membrane"/>
    <property type="evidence" value="ECO:0007669"/>
    <property type="project" value="UniProtKB-SubCell"/>
</dbReference>
<feature type="transmembrane region" description="Helical" evidence="2">
    <location>
        <begin position="55"/>
        <end position="73"/>
    </location>
</feature>
<evidence type="ECO:0000313" key="3">
    <source>
        <dbReference type="EMBL" id="RGE86434.1"/>
    </source>
</evidence>
<feature type="transmembrane region" description="Helical" evidence="2">
    <location>
        <begin position="290"/>
        <end position="311"/>
    </location>
</feature>
<feature type="transmembrane region" description="Helical" evidence="2">
    <location>
        <begin position="354"/>
        <end position="375"/>
    </location>
</feature>
<feature type="transmembrane region" description="Helical" evidence="2">
    <location>
        <begin position="106"/>
        <end position="128"/>
    </location>
</feature>
<name>A0A3E3K135_9FIRM</name>
<evidence type="ECO:0000256" key="2">
    <source>
        <dbReference type="SAM" id="Phobius"/>
    </source>
</evidence>
<dbReference type="SUPFAM" id="SSF103473">
    <property type="entry name" value="MFS general substrate transporter"/>
    <property type="match status" value="1"/>
</dbReference>
<dbReference type="AlphaFoldDB" id="A0A3E3K135"/>
<dbReference type="Gene3D" id="1.20.1250.20">
    <property type="entry name" value="MFS general substrate transporter like domains"/>
    <property type="match status" value="1"/>
</dbReference>
<dbReference type="InterPro" id="IPR036259">
    <property type="entry name" value="MFS_trans_sf"/>
</dbReference>
<comment type="subcellular location">
    <subcellularLocation>
        <location evidence="1">Cell membrane</location>
        <topology evidence="1">Multi-pass membrane protein</topology>
    </subcellularLocation>
</comment>
<proteinExistence type="predicted"/>
<dbReference type="GeneID" id="97193265"/>
<feature type="transmembrane region" description="Helical" evidence="2">
    <location>
        <begin position="229"/>
        <end position="250"/>
    </location>
</feature>
<keyword evidence="2" id="KW-0812">Transmembrane</keyword>
<keyword evidence="2" id="KW-1133">Transmembrane helix</keyword>
<gene>
    <name evidence="3" type="ORF">DW016_10245</name>
</gene>
<dbReference type="GO" id="GO:0022857">
    <property type="term" value="F:transmembrane transporter activity"/>
    <property type="evidence" value="ECO:0007669"/>
    <property type="project" value="InterPro"/>
</dbReference>
<dbReference type="EMBL" id="QVLX01000005">
    <property type="protein sequence ID" value="RGE86434.1"/>
    <property type="molecule type" value="Genomic_DNA"/>
</dbReference>
<dbReference type="InterPro" id="IPR053160">
    <property type="entry name" value="MFS_DHA3_Transporter"/>
</dbReference>
<feature type="transmembrane region" description="Helical" evidence="2">
    <location>
        <begin position="381"/>
        <end position="399"/>
    </location>
</feature>
<protein>
    <submittedName>
        <fullName evidence="3">MFS transporter</fullName>
    </submittedName>
</protein>
<dbReference type="RefSeq" id="WP_024733023.1">
    <property type="nucleotide sequence ID" value="NZ_CALBAT010000028.1"/>
</dbReference>
<keyword evidence="4" id="KW-1185">Reference proteome</keyword>
<keyword evidence="2" id="KW-0472">Membrane</keyword>
<feature type="transmembrane region" description="Helical" evidence="2">
    <location>
        <begin position="170"/>
        <end position="190"/>
    </location>
</feature>
<organism evidence="3 4">
    <name type="scientific">Sellimonas intestinalis</name>
    <dbReference type="NCBI Taxonomy" id="1653434"/>
    <lineage>
        <taxon>Bacteria</taxon>
        <taxon>Bacillati</taxon>
        <taxon>Bacillota</taxon>
        <taxon>Clostridia</taxon>
        <taxon>Lachnospirales</taxon>
        <taxon>Lachnospiraceae</taxon>
        <taxon>Sellimonas</taxon>
    </lineage>
</organism>
<dbReference type="PANTHER" id="PTHR23530">
    <property type="entry name" value="TRANSPORT PROTEIN-RELATED"/>
    <property type="match status" value="1"/>
</dbReference>
<comment type="caution">
    <text evidence="3">The sequence shown here is derived from an EMBL/GenBank/DDBJ whole genome shotgun (WGS) entry which is preliminary data.</text>
</comment>
<dbReference type="InterPro" id="IPR011701">
    <property type="entry name" value="MFS"/>
</dbReference>
<feature type="transmembrane region" description="Helical" evidence="2">
    <location>
        <begin position="317"/>
        <end position="334"/>
    </location>
</feature>